<evidence type="ECO:0000313" key="3">
    <source>
        <dbReference type="EMBL" id="ATB34483.1"/>
    </source>
</evidence>
<dbReference type="PANTHER" id="PTHR43685:SF11">
    <property type="entry name" value="GLYCOSYLTRANSFERASE TAGX-RELATED"/>
    <property type="match status" value="1"/>
</dbReference>
<dbReference type="Pfam" id="PF00535">
    <property type="entry name" value="Glycos_transf_2"/>
    <property type="match status" value="1"/>
</dbReference>
<dbReference type="Proteomes" id="UP000217289">
    <property type="component" value="Chromosome"/>
</dbReference>
<dbReference type="EMBL" id="CP022163">
    <property type="protein sequence ID" value="ATB34483.1"/>
    <property type="molecule type" value="Genomic_DNA"/>
</dbReference>
<dbReference type="KEGG" id="mbd:MEBOL_007986"/>
<dbReference type="InterPro" id="IPR029044">
    <property type="entry name" value="Nucleotide-diphossugar_trans"/>
</dbReference>
<proteinExistence type="predicted"/>
<dbReference type="SUPFAM" id="SSF53448">
    <property type="entry name" value="Nucleotide-diphospho-sugar transferases"/>
    <property type="match status" value="1"/>
</dbReference>
<sequence>MVSPVQIVPSPKPGDVPEAPSGSINEAFHRAVLAEARVGSRVALLGECAGLPLRLQQAGCTVLSIDPRELMALPAHGAASSPARESLNTFRPDVMVLAENWAEMGEPEKFLRELATVNPHADLAIPFYNTASATLLMASLTGAALPRSLTEEQLTRWLTASGFKVRQRQVLEPARLKGVLARDAEKALRNLFHQLNPHSVDHQVLYWGRLAHQSDETPSRELVPGLLSIVMRNHSRDRLKFLDHAIFALSCQDHQPLEIVIVSQCQEVQVVAELKALLEKYRPLGGFSYQVVHEPSDTDIRARLINRGVATARGQYLAFLDDDDVIYPQHYDQLIKALKAGSAAWAMGRIRRAFFDNGPRGELFCRYKDEMGRDDTFNLGLLIHDNYITCHSYVMDRHRLGNFQISFAEEMSLHEDYSFLLRLCALFRPVFTPGVPSCEYRMRDDGSNSILHGSASEAARREKQRNWAISSVLKDATKRNLQMLLTEQEFQDELGRYHQQGQQAAAETVRQQLLNDTQGPLRFRVINKANAVLKKRSARIHGTLKKVLKCMV</sequence>
<dbReference type="CDD" id="cd00761">
    <property type="entry name" value="Glyco_tranf_GTA_type"/>
    <property type="match status" value="1"/>
</dbReference>
<dbReference type="InterPro" id="IPR001173">
    <property type="entry name" value="Glyco_trans_2-like"/>
</dbReference>
<accession>A0A250IT91</accession>
<gene>
    <name evidence="3" type="ORF">MEBOL_007986</name>
</gene>
<feature type="domain" description="Glycosyltransferase 2-like" evidence="2">
    <location>
        <begin position="229"/>
        <end position="363"/>
    </location>
</feature>
<evidence type="ECO:0000259" key="2">
    <source>
        <dbReference type="Pfam" id="PF00535"/>
    </source>
</evidence>
<dbReference type="AlphaFoldDB" id="A0A250IT91"/>
<feature type="region of interest" description="Disordered" evidence="1">
    <location>
        <begin position="1"/>
        <end position="21"/>
    </location>
</feature>
<name>A0A250IT91_9BACT</name>
<keyword evidence="4" id="KW-1185">Reference proteome</keyword>
<protein>
    <recommendedName>
        <fullName evidence="2">Glycosyltransferase 2-like domain-containing protein</fullName>
    </recommendedName>
</protein>
<evidence type="ECO:0000256" key="1">
    <source>
        <dbReference type="SAM" id="MobiDB-lite"/>
    </source>
</evidence>
<organism evidence="3 4">
    <name type="scientific">Melittangium boletus DSM 14713</name>
    <dbReference type="NCBI Taxonomy" id="1294270"/>
    <lineage>
        <taxon>Bacteria</taxon>
        <taxon>Pseudomonadati</taxon>
        <taxon>Myxococcota</taxon>
        <taxon>Myxococcia</taxon>
        <taxon>Myxococcales</taxon>
        <taxon>Cystobacterineae</taxon>
        <taxon>Archangiaceae</taxon>
        <taxon>Melittangium</taxon>
    </lineage>
</organism>
<evidence type="ECO:0000313" key="4">
    <source>
        <dbReference type="Proteomes" id="UP000217289"/>
    </source>
</evidence>
<dbReference type="InterPro" id="IPR050834">
    <property type="entry name" value="Glycosyltransf_2"/>
</dbReference>
<dbReference type="PANTHER" id="PTHR43685">
    <property type="entry name" value="GLYCOSYLTRANSFERASE"/>
    <property type="match status" value="1"/>
</dbReference>
<reference evidence="3 4" key="1">
    <citation type="submission" date="2017-06" db="EMBL/GenBank/DDBJ databases">
        <authorList>
            <person name="Kim H.J."/>
            <person name="Triplett B.A."/>
        </authorList>
    </citation>
    <scope>NUCLEOTIDE SEQUENCE [LARGE SCALE GENOMIC DNA]</scope>
    <source>
        <strain evidence="3 4">DSM 14713</strain>
    </source>
</reference>
<dbReference type="Gene3D" id="3.90.550.10">
    <property type="entry name" value="Spore Coat Polysaccharide Biosynthesis Protein SpsA, Chain A"/>
    <property type="match status" value="1"/>
</dbReference>